<dbReference type="EMBL" id="CM042032">
    <property type="protein sequence ID" value="KAI3777042.1"/>
    <property type="molecule type" value="Genomic_DNA"/>
</dbReference>
<keyword evidence="2" id="KW-1185">Reference proteome</keyword>
<name>A0ACB9G2M6_9ASTR</name>
<comment type="caution">
    <text evidence="1">The sequence shown here is derived from an EMBL/GenBank/DDBJ whole genome shotgun (WGS) entry which is preliminary data.</text>
</comment>
<reference evidence="2" key="1">
    <citation type="journal article" date="2022" name="Mol. Ecol. Resour.">
        <title>The genomes of chicory, endive, great burdock and yacon provide insights into Asteraceae palaeo-polyploidization history and plant inulin production.</title>
        <authorList>
            <person name="Fan W."/>
            <person name="Wang S."/>
            <person name="Wang H."/>
            <person name="Wang A."/>
            <person name="Jiang F."/>
            <person name="Liu H."/>
            <person name="Zhao H."/>
            <person name="Xu D."/>
            <person name="Zhang Y."/>
        </authorList>
    </citation>
    <scope>NUCLEOTIDE SEQUENCE [LARGE SCALE GENOMIC DNA]</scope>
    <source>
        <strain evidence="2">cv. Yunnan</strain>
    </source>
</reference>
<accession>A0ACB9G2M6</accession>
<sequence>MVFIRFESFILAHLLVSFALQTLSVHGVHHQGLLFEQEVAKTSGICSRSKEVRIGGRKMGMISKADGQMASRSSTSDAQKLNVEEGFVAFTADYHMAKRHPPRNN</sequence>
<proteinExistence type="predicted"/>
<evidence type="ECO:0000313" key="1">
    <source>
        <dbReference type="EMBL" id="KAI3777042.1"/>
    </source>
</evidence>
<protein>
    <submittedName>
        <fullName evidence="1">Uncharacterized protein</fullName>
    </submittedName>
</protein>
<reference evidence="1 2" key="2">
    <citation type="journal article" date="2022" name="Mol. Ecol. Resour.">
        <title>The genomes of chicory, endive, great burdock and yacon provide insights into Asteraceae paleo-polyploidization history and plant inulin production.</title>
        <authorList>
            <person name="Fan W."/>
            <person name="Wang S."/>
            <person name="Wang H."/>
            <person name="Wang A."/>
            <person name="Jiang F."/>
            <person name="Liu H."/>
            <person name="Zhao H."/>
            <person name="Xu D."/>
            <person name="Zhang Y."/>
        </authorList>
    </citation>
    <scope>NUCLEOTIDE SEQUENCE [LARGE SCALE GENOMIC DNA]</scope>
    <source>
        <strain evidence="2">cv. Yunnan</strain>
        <tissue evidence="1">Leaves</tissue>
    </source>
</reference>
<evidence type="ECO:0000313" key="2">
    <source>
        <dbReference type="Proteomes" id="UP001056120"/>
    </source>
</evidence>
<organism evidence="1 2">
    <name type="scientific">Smallanthus sonchifolius</name>
    <dbReference type="NCBI Taxonomy" id="185202"/>
    <lineage>
        <taxon>Eukaryota</taxon>
        <taxon>Viridiplantae</taxon>
        <taxon>Streptophyta</taxon>
        <taxon>Embryophyta</taxon>
        <taxon>Tracheophyta</taxon>
        <taxon>Spermatophyta</taxon>
        <taxon>Magnoliopsida</taxon>
        <taxon>eudicotyledons</taxon>
        <taxon>Gunneridae</taxon>
        <taxon>Pentapetalae</taxon>
        <taxon>asterids</taxon>
        <taxon>campanulids</taxon>
        <taxon>Asterales</taxon>
        <taxon>Asteraceae</taxon>
        <taxon>Asteroideae</taxon>
        <taxon>Heliantheae alliance</taxon>
        <taxon>Millerieae</taxon>
        <taxon>Smallanthus</taxon>
    </lineage>
</organism>
<gene>
    <name evidence="1" type="ORF">L1987_46835</name>
</gene>
<dbReference type="Proteomes" id="UP001056120">
    <property type="component" value="Linkage Group LG15"/>
</dbReference>